<keyword evidence="1" id="KW-0812">Transmembrane</keyword>
<accession>A0AAW4HHD5</accession>
<organism evidence="2 3">
    <name type="scientific">Vibrio vulnificus</name>
    <dbReference type="NCBI Taxonomy" id="672"/>
    <lineage>
        <taxon>Bacteria</taxon>
        <taxon>Pseudomonadati</taxon>
        <taxon>Pseudomonadota</taxon>
        <taxon>Gammaproteobacteria</taxon>
        <taxon>Vibrionales</taxon>
        <taxon>Vibrionaceae</taxon>
        <taxon>Vibrio</taxon>
    </lineage>
</organism>
<feature type="transmembrane region" description="Helical" evidence="1">
    <location>
        <begin position="12"/>
        <end position="32"/>
    </location>
</feature>
<dbReference type="EMBL" id="JAFKOQ010000035">
    <property type="protein sequence ID" value="MBN8124470.1"/>
    <property type="molecule type" value="Genomic_DNA"/>
</dbReference>
<dbReference type="AlphaFoldDB" id="A0AAW4HHD5"/>
<comment type="caution">
    <text evidence="2">The sequence shown here is derived from an EMBL/GenBank/DDBJ whole genome shotgun (WGS) entry which is preliminary data.</text>
</comment>
<evidence type="ECO:0000256" key="1">
    <source>
        <dbReference type="SAM" id="Phobius"/>
    </source>
</evidence>
<reference evidence="2" key="1">
    <citation type="submission" date="2021-03" db="EMBL/GenBank/DDBJ databases">
        <title>Study of the foodborne Vibrio vulnificus isolates from China.</title>
        <authorList>
            <person name="Zheng Z."/>
            <person name="Ye L."/>
        </authorList>
    </citation>
    <scope>NUCLEOTIDE SEQUENCE</scope>
    <source>
        <strain evidence="2">Vv1582</strain>
    </source>
</reference>
<evidence type="ECO:0000313" key="3">
    <source>
        <dbReference type="Proteomes" id="UP000664056"/>
    </source>
</evidence>
<gene>
    <name evidence="2" type="ORF">J0J18_22365</name>
</gene>
<name>A0AAW4HHD5_VIBVL</name>
<keyword evidence="1" id="KW-0472">Membrane</keyword>
<protein>
    <submittedName>
        <fullName evidence="2">Uncharacterized protein</fullName>
    </submittedName>
</protein>
<keyword evidence="1" id="KW-1133">Transmembrane helix</keyword>
<evidence type="ECO:0000313" key="2">
    <source>
        <dbReference type="EMBL" id="MBN8124470.1"/>
    </source>
</evidence>
<sequence>MTEMAISSYLGWLLLLIGVYPFLLVAVSMFFYDVERRRVQRWLSAVCLVLAGLLFYMHMGTEVIYGQELLEAWYRNNPVDKPE</sequence>
<dbReference type="Proteomes" id="UP000664056">
    <property type="component" value="Unassembled WGS sequence"/>
</dbReference>
<proteinExistence type="predicted"/>
<feature type="transmembrane region" description="Helical" evidence="1">
    <location>
        <begin position="39"/>
        <end position="59"/>
    </location>
</feature>